<dbReference type="GO" id="GO:0010411">
    <property type="term" value="P:xyloglucan metabolic process"/>
    <property type="evidence" value="ECO:0007669"/>
    <property type="project" value="TreeGrafter"/>
</dbReference>
<dbReference type="InterPro" id="IPR026444">
    <property type="entry name" value="Secre_tail"/>
</dbReference>
<feature type="chain" id="PRO_5017988130" evidence="2">
    <location>
        <begin position="21"/>
        <end position="1596"/>
    </location>
</feature>
<dbReference type="Proteomes" id="UP000281985">
    <property type="component" value="Unassembled WGS sequence"/>
</dbReference>
<dbReference type="Pfam" id="PF20009">
    <property type="entry name" value="GEVED"/>
    <property type="match status" value="1"/>
</dbReference>
<protein>
    <submittedName>
        <fullName evidence="5">T9SS C-terminal target domain-containing protein</fullName>
    </submittedName>
</protein>
<reference evidence="5 6" key="1">
    <citation type="submission" date="2018-10" db="EMBL/GenBank/DDBJ databases">
        <title>Dokdonia luteus sp. nov., isolated from sea water.</title>
        <authorList>
            <person name="Zhou L.Y."/>
            <person name="Du Z.J."/>
        </authorList>
    </citation>
    <scope>NUCLEOTIDE SEQUENCE [LARGE SCALE GENOMIC DNA]</scope>
    <source>
        <strain evidence="5 6">SH27</strain>
    </source>
</reference>
<comment type="caution">
    <text evidence="5">The sequence shown here is derived from an EMBL/GenBank/DDBJ whole genome shotgun (WGS) entry which is preliminary data.</text>
</comment>
<organism evidence="5 6">
    <name type="scientific">Dokdonia sinensis</name>
    <dbReference type="NCBI Taxonomy" id="2479847"/>
    <lineage>
        <taxon>Bacteria</taxon>
        <taxon>Pseudomonadati</taxon>
        <taxon>Bacteroidota</taxon>
        <taxon>Flavobacteriia</taxon>
        <taxon>Flavobacteriales</taxon>
        <taxon>Flavobacteriaceae</taxon>
        <taxon>Dokdonia</taxon>
    </lineage>
</organism>
<dbReference type="NCBIfam" id="TIGR04183">
    <property type="entry name" value="Por_Secre_tail"/>
    <property type="match status" value="1"/>
</dbReference>
<evidence type="ECO:0000313" key="6">
    <source>
        <dbReference type="Proteomes" id="UP000281985"/>
    </source>
</evidence>
<evidence type="ECO:0000256" key="2">
    <source>
        <dbReference type="SAM" id="SignalP"/>
    </source>
</evidence>
<dbReference type="Gene3D" id="2.130.10.10">
    <property type="entry name" value="YVTN repeat-like/Quinoprotein amine dehydrogenase"/>
    <property type="match status" value="4"/>
</dbReference>
<dbReference type="Pfam" id="PF18962">
    <property type="entry name" value="Por_Secre_tail"/>
    <property type="match status" value="1"/>
</dbReference>
<dbReference type="InterPro" id="IPR052025">
    <property type="entry name" value="Xyloglucanase_GH74"/>
</dbReference>
<evidence type="ECO:0000313" key="5">
    <source>
        <dbReference type="EMBL" id="RMB63824.1"/>
    </source>
</evidence>
<keyword evidence="6" id="KW-1185">Reference proteome</keyword>
<dbReference type="OrthoDB" id="9757947at2"/>
<dbReference type="PANTHER" id="PTHR43739:SF5">
    <property type="entry name" value="EXO-ALPHA-SIALIDASE"/>
    <property type="match status" value="1"/>
</dbReference>
<dbReference type="PANTHER" id="PTHR43739">
    <property type="entry name" value="XYLOGLUCANASE (EUROFUNG)"/>
    <property type="match status" value="1"/>
</dbReference>
<gene>
    <name evidence="5" type="ORF">EAX61_00070</name>
</gene>
<dbReference type="InterPro" id="IPR015943">
    <property type="entry name" value="WD40/YVTN_repeat-like_dom_sf"/>
</dbReference>
<accession>A0A3M0GGM3</accession>
<keyword evidence="1 2" id="KW-0732">Signal</keyword>
<dbReference type="RefSeq" id="WP_121915620.1">
    <property type="nucleotide sequence ID" value="NZ_REFV01000001.1"/>
</dbReference>
<dbReference type="CDD" id="cd15482">
    <property type="entry name" value="Sialidase_non-viral"/>
    <property type="match status" value="1"/>
</dbReference>
<proteinExistence type="predicted"/>
<feature type="domain" description="GEVED" evidence="4">
    <location>
        <begin position="940"/>
        <end position="1010"/>
    </location>
</feature>
<evidence type="ECO:0000259" key="3">
    <source>
        <dbReference type="Pfam" id="PF18962"/>
    </source>
</evidence>
<evidence type="ECO:0000256" key="1">
    <source>
        <dbReference type="ARBA" id="ARBA00022729"/>
    </source>
</evidence>
<feature type="domain" description="Secretion system C-terminal sorting" evidence="3">
    <location>
        <begin position="1522"/>
        <end position="1595"/>
    </location>
</feature>
<feature type="signal peptide" evidence="2">
    <location>
        <begin position="1"/>
        <end position="20"/>
    </location>
</feature>
<dbReference type="SUPFAM" id="SSF110296">
    <property type="entry name" value="Oligoxyloglucan reducing end-specific cellobiohydrolase"/>
    <property type="match status" value="2"/>
</dbReference>
<dbReference type="EMBL" id="REFV01000001">
    <property type="protein sequence ID" value="RMB63824.1"/>
    <property type="molecule type" value="Genomic_DNA"/>
</dbReference>
<dbReference type="InterPro" id="IPR045474">
    <property type="entry name" value="GEVED"/>
</dbReference>
<evidence type="ECO:0000259" key="4">
    <source>
        <dbReference type="Pfam" id="PF20009"/>
    </source>
</evidence>
<name>A0A3M0GGM3_9FLAO</name>
<sequence>MIRCLLFTLILFFAIGNGFAQEYKQMMDDPSINFYDVVASGEAYFRTIDKDAKGSGYKQFARWKNNNEYKFYPSGKRDLVDPNFAKNALESYQSRYPEQFATTKMMTGWRELGPNSVDLITGHYAAGIGRIEDVYADPANEQKLYIGSRSGGLWRSVDGGQNWVGGSTDFLPASGVNTLAVNPYNTDHLLVNVRNSRNGTTYGIYESTDGGATLNETAFNPSNLNKGGLGSNFSIQRIIYHPTIANTVFVGTSDGLYKSTDGLATWTEVYDGGQFYTIGFHPTNDQIVYTYNYYFFNNHRDYLLKSTDGGDTFTRTSEIPGNNNAFGEFDISPAAPQNVYYASSSGIYKSSNEGETFTLITNPGVGVGAFGVNDQDETNMITGGIDVFSSDDEGASFNQRSWWSLGSAEHGAGGFQERYDNSDVYVHADLRRVVSVNGTLYLGTDGTVAKSQDNGLTWENIMVDGVGVRENYKLGLSQSNNGVAILGSQDNGTSIYKESGWIEFYGADGMEALIHPLNPDWMISSIQNGGRRRTKDGGFSQDGVTPSGSASGYWEAPIAYDPNHHLTIYDFRDGVRKSEDFGSSYTLQGSPSFSGSMQLAEIAQNNSDIIIVSNGSNIEKSTDQGVTFIDISSGLPSHSIQDIAFDYEDDDRIFVVNASYQDNGEKVYMSEDGGASWQNITYNIGDIPVHTIVIDNDPQKYIYLGTEIGVYAKPLNGNTWTLYNTGMPNTTIEELEINFGANTLKAATWGRGLWEYDLVGRSAYPSIEITTITNQPTDDLPKTSVPQFITSEIEYSGTLTDIYARWSIDNPDFSVEANTLPMTNTSGNIWVTDVPIPDFPEGTDVYFKVFAEGDSGDKSETYKFMYTVKPFEYCTPSVQNGTSDFINLVEIDDAATTLYSNPSGNDGYTVYNNTPIEFIAGESYDLSVSLQFAFTGDQAGAWIDFNRDASFDDIETITMAPYASNVSTGNFTIPLDAVTDEVTRLRVRNSFFNDPQACNFDAGEVEDYMVIIRPSPACSLTSTYNGAWSLGAPTENEKAIFTANYNTSIGNIEACEIEIAVGATVIVSPETYLKAAGNITVNGTLIIEHEGSVLQVDDAAVVTKGAGAVIEVRKTTLDMAPRDFMFASSPMTAETRDGVYGNVVDAATSTIDQAFRVIYLIPENFEADPLVQNYAPYMGAETFLSVDNTFLGNHNASEDIVPGEGLIIYPQDSYIANGVTTSYDFVYTKGTLNNGIVTYPIQYNGTTENNFNLLGNPYPSAIDVRSLIASNPMINEVYFWEHATTPSTTYPGYLGANPSMQDFSMLNLTTGMAAPNKPGSVPSRYIASGQGFAIKADQAAMATTEVTFNNEMRVSGNNNQYRTQSERNLIWLKLSNEQHDLQSKTAIGFLAEASEGMDRGYDSKRMATPISIYTTIKSGEQLGIQGRESFDQEMIIEVGVATAIEEITPYIISLDDIEGVQIDSTPIYLIDFATQTYVNLKEKSYSFTTNAINSSERFALAFKSPENLGVSEQVLFEKRIQLFPNPATDSVTIKTSNDDVIQHLEIYDTNGKHVKQVGFTGSNAQETVDVSGLAKGVYMVKISNGKTSTIKKLVVY</sequence>